<accession>A0A423TTG0</accession>
<dbReference type="GO" id="GO:0005634">
    <property type="term" value="C:nucleus"/>
    <property type="evidence" value="ECO:0007669"/>
    <property type="project" value="InterPro"/>
</dbReference>
<dbReference type="OrthoDB" id="77463at2759"/>
<sequence length="172" mass="19569">MRGRHVSMYVLQSGHDFFSNFFTEIFMSRTRESERSERREMSGEHTSVILVEFGENGSTEVIIVSGYNVKNITVQDDKPSPSLVSAIDNLFRKEQIHYSSQELTARRESLCVWLAENRVPYTVRDDMSVEVLQTAVIAQPYEPGSVQCTNEVVLDKVMKLVQQMPVQAATTT</sequence>
<dbReference type="PROSITE" id="PS52001">
    <property type="entry name" value="AD"/>
    <property type="match status" value="1"/>
</dbReference>
<dbReference type="GO" id="GO:0000245">
    <property type="term" value="P:spliceosomal complex assembly"/>
    <property type="evidence" value="ECO:0007669"/>
    <property type="project" value="InterPro"/>
</dbReference>
<reference evidence="2 3" key="2">
    <citation type="submission" date="2019-01" db="EMBL/GenBank/DDBJ databases">
        <title>The decoding of complex shrimp genome reveals the adaptation for benthos swimmer, frequently molting mechanism and breeding impact on genome.</title>
        <authorList>
            <person name="Sun Y."/>
            <person name="Gao Y."/>
            <person name="Yu Y."/>
        </authorList>
    </citation>
    <scope>NUCLEOTIDE SEQUENCE [LARGE SCALE GENOMIC DNA]</scope>
    <source>
        <tissue evidence="2">Muscle</tissue>
    </source>
</reference>
<reference evidence="2 3" key="1">
    <citation type="submission" date="2018-04" db="EMBL/GenBank/DDBJ databases">
        <authorList>
            <person name="Zhang X."/>
            <person name="Yuan J."/>
            <person name="Li F."/>
            <person name="Xiang J."/>
        </authorList>
    </citation>
    <scope>NUCLEOTIDE SEQUENCE [LARGE SCALE GENOMIC DNA]</scope>
    <source>
        <tissue evidence="2">Muscle</tissue>
    </source>
</reference>
<evidence type="ECO:0000259" key="1">
    <source>
        <dbReference type="PROSITE" id="PS52001"/>
    </source>
</evidence>
<protein>
    <submittedName>
        <fullName evidence="2">Putative gem-associated protein 6-like</fullName>
    </submittedName>
</protein>
<dbReference type="AlphaFoldDB" id="A0A423TTG0"/>
<dbReference type="InterPro" id="IPR047574">
    <property type="entry name" value="AD"/>
</dbReference>
<comment type="caution">
    <text evidence="2">The sequence shown here is derived from an EMBL/GenBank/DDBJ whole genome shotgun (WGS) entry which is preliminary data.</text>
</comment>
<dbReference type="EMBL" id="QCYY01001195">
    <property type="protein sequence ID" value="ROT79749.1"/>
    <property type="molecule type" value="Genomic_DNA"/>
</dbReference>
<dbReference type="GO" id="GO:0032797">
    <property type="term" value="C:SMN complex"/>
    <property type="evidence" value="ECO:0007669"/>
    <property type="project" value="TreeGrafter"/>
</dbReference>
<organism evidence="2 3">
    <name type="scientific">Penaeus vannamei</name>
    <name type="common">Whiteleg shrimp</name>
    <name type="synonym">Litopenaeus vannamei</name>
    <dbReference type="NCBI Taxonomy" id="6689"/>
    <lineage>
        <taxon>Eukaryota</taxon>
        <taxon>Metazoa</taxon>
        <taxon>Ecdysozoa</taxon>
        <taxon>Arthropoda</taxon>
        <taxon>Crustacea</taxon>
        <taxon>Multicrustacea</taxon>
        <taxon>Malacostraca</taxon>
        <taxon>Eumalacostraca</taxon>
        <taxon>Eucarida</taxon>
        <taxon>Decapoda</taxon>
        <taxon>Dendrobranchiata</taxon>
        <taxon>Penaeoidea</taxon>
        <taxon>Penaeidae</taxon>
        <taxon>Penaeus</taxon>
    </lineage>
</organism>
<dbReference type="Pfam" id="PF20417">
    <property type="entry name" value="Gemin6_C"/>
    <property type="match status" value="1"/>
</dbReference>
<dbReference type="PANTHER" id="PTHR14710">
    <property type="entry name" value="GEM-ASSOCIATED PROTEIN 6"/>
    <property type="match status" value="1"/>
</dbReference>
<dbReference type="Proteomes" id="UP000283509">
    <property type="component" value="Unassembled WGS sequence"/>
</dbReference>
<evidence type="ECO:0000313" key="2">
    <source>
        <dbReference type="EMBL" id="ROT79749.1"/>
    </source>
</evidence>
<dbReference type="PANTHER" id="PTHR14710:SF2">
    <property type="entry name" value="GEM-ASSOCIATED PROTEIN 6"/>
    <property type="match status" value="1"/>
</dbReference>
<feature type="domain" description="AD" evidence="1">
    <location>
        <begin position="72"/>
        <end position="169"/>
    </location>
</feature>
<name>A0A423TTG0_PENVA</name>
<gene>
    <name evidence="2" type="ORF">C7M84_001525</name>
</gene>
<dbReference type="InterPro" id="IPR009422">
    <property type="entry name" value="Gemin6"/>
</dbReference>
<dbReference type="GO" id="GO:0000387">
    <property type="term" value="P:spliceosomal snRNP assembly"/>
    <property type="evidence" value="ECO:0007669"/>
    <property type="project" value="TreeGrafter"/>
</dbReference>
<dbReference type="InterPro" id="IPR046856">
    <property type="entry name" value="Gemin6_C"/>
</dbReference>
<keyword evidence="3" id="KW-1185">Reference proteome</keyword>
<proteinExistence type="predicted"/>
<evidence type="ECO:0000313" key="3">
    <source>
        <dbReference type="Proteomes" id="UP000283509"/>
    </source>
</evidence>